<dbReference type="InterPro" id="IPR043428">
    <property type="entry name" value="LivM-like"/>
</dbReference>
<name>A0A537IWK2_9BACT</name>
<comment type="caution">
    <text evidence="7">The sequence shown here is derived from an EMBL/GenBank/DDBJ whole genome shotgun (WGS) entry which is preliminary data.</text>
</comment>
<evidence type="ECO:0000256" key="4">
    <source>
        <dbReference type="ARBA" id="ARBA00022989"/>
    </source>
</evidence>
<protein>
    <submittedName>
        <fullName evidence="7">Branched-chain amino acid ABC transporter permease</fullName>
    </submittedName>
</protein>
<keyword evidence="5 6" id="KW-0472">Membrane</keyword>
<evidence type="ECO:0000256" key="2">
    <source>
        <dbReference type="ARBA" id="ARBA00022475"/>
    </source>
</evidence>
<dbReference type="GO" id="GO:0005886">
    <property type="term" value="C:plasma membrane"/>
    <property type="evidence" value="ECO:0007669"/>
    <property type="project" value="UniProtKB-SubCell"/>
</dbReference>
<evidence type="ECO:0000313" key="7">
    <source>
        <dbReference type="EMBL" id="TMI75698.1"/>
    </source>
</evidence>
<feature type="transmembrane region" description="Helical" evidence="6">
    <location>
        <begin position="173"/>
        <end position="192"/>
    </location>
</feature>
<evidence type="ECO:0000256" key="6">
    <source>
        <dbReference type="SAM" id="Phobius"/>
    </source>
</evidence>
<reference evidence="7 8" key="1">
    <citation type="journal article" date="2019" name="Nat. Microbiol.">
        <title>Mediterranean grassland soil C-N compound turnover is dependent on rainfall and depth, and is mediated by genomically divergent microorganisms.</title>
        <authorList>
            <person name="Diamond S."/>
            <person name="Andeer P.F."/>
            <person name="Li Z."/>
            <person name="Crits-Christoph A."/>
            <person name="Burstein D."/>
            <person name="Anantharaman K."/>
            <person name="Lane K.R."/>
            <person name="Thomas B.C."/>
            <person name="Pan C."/>
            <person name="Northen T.R."/>
            <person name="Banfield J.F."/>
        </authorList>
    </citation>
    <scope>NUCLEOTIDE SEQUENCE [LARGE SCALE GENOMIC DNA]</scope>
    <source>
        <strain evidence="7">NP_8</strain>
    </source>
</reference>
<evidence type="ECO:0000313" key="8">
    <source>
        <dbReference type="Proteomes" id="UP000318834"/>
    </source>
</evidence>
<sequence>MRRTPPSGSHPATRPRIGAGTSSLTGALVLLALLTFYPAAFPSFITLGVTIVLFAAMASAWDVLGGWTGQLSLGHAVFVGIGAYTMALLVLRNGVAPWWGAMVGMGASVVVAAMWGGVTFRLRGPYFALASIAVAEMTRIVANNWARLTGGAEGISLPTLPLFLGLDLFSRRVEFYMALILLGLALAVAWWLQRSRFGYHLQAIREDEDAAMALGINPTREKVWAFLASAALTSLGGSLYGIFLGFFEPRGMFSLDLSVQLALMAYIGGAGTLFGPLIGAGLLVGGSEVLRIYFPGKSLFVYGVLIILVVLFAPDGLSTAVRRARRA</sequence>
<gene>
    <name evidence="7" type="ORF">E6H05_06070</name>
</gene>
<proteinExistence type="predicted"/>
<dbReference type="PANTHER" id="PTHR30482:SF10">
    <property type="entry name" value="HIGH-AFFINITY BRANCHED-CHAIN AMINO ACID TRANSPORT PROTEIN BRAE"/>
    <property type="match status" value="1"/>
</dbReference>
<keyword evidence="4 6" id="KW-1133">Transmembrane helix</keyword>
<comment type="subcellular location">
    <subcellularLocation>
        <location evidence="1">Cell membrane</location>
        <topology evidence="1">Multi-pass membrane protein</topology>
    </subcellularLocation>
</comment>
<dbReference type="Pfam" id="PF02653">
    <property type="entry name" value="BPD_transp_2"/>
    <property type="match status" value="1"/>
</dbReference>
<dbReference type="CDD" id="cd06581">
    <property type="entry name" value="TM_PBP1_LivM_like"/>
    <property type="match status" value="1"/>
</dbReference>
<accession>A0A537IWK2</accession>
<feature type="transmembrane region" description="Helical" evidence="6">
    <location>
        <begin position="259"/>
        <end position="279"/>
    </location>
</feature>
<keyword evidence="3 6" id="KW-0812">Transmembrane</keyword>
<dbReference type="AlphaFoldDB" id="A0A537IWK2"/>
<feature type="transmembrane region" description="Helical" evidence="6">
    <location>
        <begin position="21"/>
        <end position="39"/>
    </location>
</feature>
<dbReference type="InterPro" id="IPR001851">
    <property type="entry name" value="ABC_transp_permease"/>
</dbReference>
<organism evidence="7 8">
    <name type="scientific">Candidatus Segetimicrobium genomatis</name>
    <dbReference type="NCBI Taxonomy" id="2569760"/>
    <lineage>
        <taxon>Bacteria</taxon>
        <taxon>Bacillati</taxon>
        <taxon>Candidatus Sysuimicrobiota</taxon>
        <taxon>Candidatus Sysuimicrobiia</taxon>
        <taxon>Candidatus Sysuimicrobiales</taxon>
        <taxon>Candidatus Segetimicrobiaceae</taxon>
        <taxon>Candidatus Segetimicrobium</taxon>
    </lineage>
</organism>
<evidence type="ECO:0000256" key="1">
    <source>
        <dbReference type="ARBA" id="ARBA00004651"/>
    </source>
</evidence>
<feature type="transmembrane region" description="Helical" evidence="6">
    <location>
        <begin position="71"/>
        <end position="91"/>
    </location>
</feature>
<evidence type="ECO:0000256" key="3">
    <source>
        <dbReference type="ARBA" id="ARBA00022692"/>
    </source>
</evidence>
<feature type="transmembrane region" description="Helical" evidence="6">
    <location>
        <begin position="223"/>
        <end position="247"/>
    </location>
</feature>
<dbReference type="GO" id="GO:0015658">
    <property type="term" value="F:branched-chain amino acid transmembrane transporter activity"/>
    <property type="evidence" value="ECO:0007669"/>
    <property type="project" value="InterPro"/>
</dbReference>
<feature type="transmembrane region" description="Helical" evidence="6">
    <location>
        <begin position="45"/>
        <end position="64"/>
    </location>
</feature>
<dbReference type="PANTHER" id="PTHR30482">
    <property type="entry name" value="HIGH-AFFINITY BRANCHED-CHAIN AMINO ACID TRANSPORT SYSTEM PERMEASE"/>
    <property type="match status" value="1"/>
</dbReference>
<evidence type="ECO:0000256" key="5">
    <source>
        <dbReference type="ARBA" id="ARBA00023136"/>
    </source>
</evidence>
<feature type="transmembrane region" description="Helical" evidence="6">
    <location>
        <begin position="299"/>
        <end position="321"/>
    </location>
</feature>
<dbReference type="Proteomes" id="UP000318834">
    <property type="component" value="Unassembled WGS sequence"/>
</dbReference>
<keyword evidence="2" id="KW-1003">Cell membrane</keyword>
<feature type="transmembrane region" description="Helical" evidence="6">
    <location>
        <begin position="97"/>
        <end position="118"/>
    </location>
</feature>
<dbReference type="EMBL" id="VBAP01000041">
    <property type="protein sequence ID" value="TMI75698.1"/>
    <property type="molecule type" value="Genomic_DNA"/>
</dbReference>